<name>A0ABP0FPY1_CLALP</name>
<protein>
    <recommendedName>
        <fullName evidence="3">F5/8 type C domain-containing protein</fullName>
    </recommendedName>
</protein>
<sequence>MKLAFVLIFIVTSAVIISGTSDEVCLKLPNRRGEDERRHLPKAQGPPGRRGPQGAQGAKGDVGLSGVRGLPGSCTCGPDDIEELREENRRLADSVEKLSLTHNEKLIQCSVGLKSGRVRDGDITASSAWDNSHLAHFARLDNHRSPGSLGAWASGINPNQPPTAGDWIQIDLRAPTLLTGVVSQGRPVGDTLEQWVTSYKISYGNSTDNLQTIQQGGQDLTFQGNRDRSSHVTNRFPGRILARYLRLIVETFHGHVILRLEFLTC</sequence>
<organism evidence="4 5">
    <name type="scientific">Clavelina lepadiformis</name>
    <name type="common">Light-bulb sea squirt</name>
    <name type="synonym">Ascidia lepadiformis</name>
    <dbReference type="NCBI Taxonomy" id="159417"/>
    <lineage>
        <taxon>Eukaryota</taxon>
        <taxon>Metazoa</taxon>
        <taxon>Chordata</taxon>
        <taxon>Tunicata</taxon>
        <taxon>Ascidiacea</taxon>
        <taxon>Aplousobranchia</taxon>
        <taxon>Clavelinidae</taxon>
        <taxon>Clavelina</taxon>
    </lineage>
</organism>
<dbReference type="InterPro" id="IPR000421">
    <property type="entry name" value="FA58C"/>
</dbReference>
<evidence type="ECO:0000256" key="2">
    <source>
        <dbReference type="SAM" id="SignalP"/>
    </source>
</evidence>
<feature type="signal peptide" evidence="2">
    <location>
        <begin position="1"/>
        <end position="19"/>
    </location>
</feature>
<dbReference type="Gene3D" id="2.60.120.260">
    <property type="entry name" value="Galactose-binding domain-like"/>
    <property type="match status" value="1"/>
</dbReference>
<proteinExistence type="predicted"/>
<dbReference type="PANTHER" id="PTHR24543:SF325">
    <property type="entry name" value="F5_8 TYPE C DOMAIN-CONTAINING PROTEIN"/>
    <property type="match status" value="1"/>
</dbReference>
<feature type="domain" description="F5/8 type C" evidence="3">
    <location>
        <begin position="106"/>
        <end position="265"/>
    </location>
</feature>
<dbReference type="SUPFAM" id="SSF49785">
    <property type="entry name" value="Galactose-binding domain-like"/>
    <property type="match status" value="1"/>
</dbReference>
<feature type="compositionally biased region" description="Low complexity" evidence="1">
    <location>
        <begin position="42"/>
        <end position="59"/>
    </location>
</feature>
<evidence type="ECO:0000259" key="3">
    <source>
        <dbReference type="PROSITE" id="PS50022"/>
    </source>
</evidence>
<keyword evidence="5" id="KW-1185">Reference proteome</keyword>
<evidence type="ECO:0000313" key="5">
    <source>
        <dbReference type="Proteomes" id="UP001642483"/>
    </source>
</evidence>
<dbReference type="SMART" id="SM00231">
    <property type="entry name" value="FA58C"/>
    <property type="match status" value="1"/>
</dbReference>
<comment type="caution">
    <text evidence="4">The sequence shown here is derived from an EMBL/GenBank/DDBJ whole genome shotgun (WGS) entry which is preliminary data.</text>
</comment>
<dbReference type="Gene3D" id="1.20.5.320">
    <property type="entry name" value="6-Phosphogluconate Dehydrogenase, domain 3"/>
    <property type="match status" value="1"/>
</dbReference>
<keyword evidence="2" id="KW-0732">Signal</keyword>
<dbReference type="Proteomes" id="UP001642483">
    <property type="component" value="Unassembled WGS sequence"/>
</dbReference>
<dbReference type="PROSITE" id="PS50022">
    <property type="entry name" value="FA58C_3"/>
    <property type="match status" value="1"/>
</dbReference>
<feature type="region of interest" description="Disordered" evidence="1">
    <location>
        <begin position="33"/>
        <end position="63"/>
    </location>
</feature>
<dbReference type="PANTHER" id="PTHR24543">
    <property type="entry name" value="MULTICOPPER OXIDASE-RELATED"/>
    <property type="match status" value="1"/>
</dbReference>
<dbReference type="InterPro" id="IPR008979">
    <property type="entry name" value="Galactose-bd-like_sf"/>
</dbReference>
<reference evidence="4 5" key="1">
    <citation type="submission" date="2024-02" db="EMBL/GenBank/DDBJ databases">
        <authorList>
            <person name="Daric V."/>
            <person name="Darras S."/>
        </authorList>
    </citation>
    <scope>NUCLEOTIDE SEQUENCE [LARGE SCALE GENOMIC DNA]</scope>
</reference>
<dbReference type="Pfam" id="PF00754">
    <property type="entry name" value="F5_F8_type_C"/>
    <property type="match status" value="1"/>
</dbReference>
<evidence type="ECO:0000256" key="1">
    <source>
        <dbReference type="SAM" id="MobiDB-lite"/>
    </source>
</evidence>
<evidence type="ECO:0000313" key="4">
    <source>
        <dbReference type="EMBL" id="CAK8680043.1"/>
    </source>
</evidence>
<dbReference type="EMBL" id="CAWYQH010000068">
    <property type="protein sequence ID" value="CAK8680043.1"/>
    <property type="molecule type" value="Genomic_DNA"/>
</dbReference>
<feature type="chain" id="PRO_5047360169" description="F5/8 type C domain-containing protein" evidence="2">
    <location>
        <begin position="20"/>
        <end position="265"/>
    </location>
</feature>
<gene>
    <name evidence="4" type="ORF">CVLEPA_LOCUS10334</name>
</gene>
<accession>A0ABP0FPY1</accession>
<dbReference type="CDD" id="cd00057">
    <property type="entry name" value="FA58C"/>
    <property type="match status" value="1"/>
</dbReference>